<dbReference type="AlphaFoldDB" id="A0AAW1SFI6"/>
<sequence>MGFISDPFSQLPSEKDARYDDGRAADVSPIFSSTYSHSNINSSMFHQGKSRSSQARALEGRQCRRHKGQIIPGLPGNSSYGKQSLISVPTSAQSPCSLVLLPVSPLRVEACLETSRSEETINAVYQYPNPTCSVSRCTAFVSKCASFDPFCLLTLMG</sequence>
<feature type="region of interest" description="Disordered" evidence="1">
    <location>
        <begin position="1"/>
        <end position="22"/>
    </location>
</feature>
<evidence type="ECO:0000313" key="3">
    <source>
        <dbReference type="Proteomes" id="UP001438707"/>
    </source>
</evidence>
<dbReference type="Proteomes" id="UP001438707">
    <property type="component" value="Unassembled WGS sequence"/>
</dbReference>
<proteinExistence type="predicted"/>
<reference evidence="2 3" key="1">
    <citation type="journal article" date="2024" name="Nat. Commun.">
        <title>Phylogenomics reveals the evolutionary origins of lichenization in chlorophyte algae.</title>
        <authorList>
            <person name="Puginier C."/>
            <person name="Libourel C."/>
            <person name="Otte J."/>
            <person name="Skaloud P."/>
            <person name="Haon M."/>
            <person name="Grisel S."/>
            <person name="Petersen M."/>
            <person name="Berrin J.G."/>
            <person name="Delaux P.M."/>
            <person name="Dal Grande F."/>
            <person name="Keller J."/>
        </authorList>
    </citation>
    <scope>NUCLEOTIDE SEQUENCE [LARGE SCALE GENOMIC DNA]</scope>
    <source>
        <strain evidence="2 3">SAG 2145</strain>
    </source>
</reference>
<gene>
    <name evidence="2" type="ORF">WJX74_010073</name>
</gene>
<dbReference type="EMBL" id="JALJOS010000001">
    <property type="protein sequence ID" value="KAK9845054.1"/>
    <property type="molecule type" value="Genomic_DNA"/>
</dbReference>
<accession>A0AAW1SFI6</accession>
<organism evidence="2 3">
    <name type="scientific">Apatococcus lobatus</name>
    <dbReference type="NCBI Taxonomy" id="904363"/>
    <lineage>
        <taxon>Eukaryota</taxon>
        <taxon>Viridiplantae</taxon>
        <taxon>Chlorophyta</taxon>
        <taxon>core chlorophytes</taxon>
        <taxon>Trebouxiophyceae</taxon>
        <taxon>Chlorellales</taxon>
        <taxon>Chlorellaceae</taxon>
        <taxon>Apatococcus</taxon>
    </lineage>
</organism>
<evidence type="ECO:0000313" key="2">
    <source>
        <dbReference type="EMBL" id="KAK9845054.1"/>
    </source>
</evidence>
<feature type="region of interest" description="Disordered" evidence="1">
    <location>
        <begin position="42"/>
        <end position="76"/>
    </location>
</feature>
<feature type="compositionally biased region" description="Basic and acidic residues" evidence="1">
    <location>
        <begin position="13"/>
        <end position="22"/>
    </location>
</feature>
<name>A0AAW1SFI6_9CHLO</name>
<comment type="caution">
    <text evidence="2">The sequence shown here is derived from an EMBL/GenBank/DDBJ whole genome shotgun (WGS) entry which is preliminary data.</text>
</comment>
<keyword evidence="3" id="KW-1185">Reference proteome</keyword>
<evidence type="ECO:0000256" key="1">
    <source>
        <dbReference type="SAM" id="MobiDB-lite"/>
    </source>
</evidence>
<protein>
    <submittedName>
        <fullName evidence="2">Uncharacterized protein</fullName>
    </submittedName>
</protein>